<gene>
    <name evidence="1" type="ORF">WMY93_022904</name>
</gene>
<evidence type="ECO:0000313" key="2">
    <source>
        <dbReference type="Proteomes" id="UP001460270"/>
    </source>
</evidence>
<proteinExistence type="predicted"/>
<accession>A0AAW0N5Y1</accession>
<protein>
    <submittedName>
        <fullName evidence="1">Uncharacterized protein</fullName>
    </submittedName>
</protein>
<reference evidence="2" key="1">
    <citation type="submission" date="2024-04" db="EMBL/GenBank/DDBJ databases">
        <title>Salinicola lusitanus LLJ914,a marine bacterium isolated from the Okinawa Trough.</title>
        <authorList>
            <person name="Li J."/>
        </authorList>
    </citation>
    <scope>NUCLEOTIDE SEQUENCE [LARGE SCALE GENOMIC DNA]</scope>
</reference>
<sequence>MEEHAKLPKQRSPEAHFSKVTHAGKKSISLSLDELGVCALCRLFFSKEREGRARFPHTHAREIRKKTAAITAWGVLRWGKVLIADRASAAVQKREFVPVVQLRRADNVHLFLLKQGRCKERREEMDGL</sequence>
<comment type="caution">
    <text evidence="1">The sequence shown here is derived from an EMBL/GenBank/DDBJ whole genome shotgun (WGS) entry which is preliminary data.</text>
</comment>
<keyword evidence="2" id="KW-1185">Reference proteome</keyword>
<evidence type="ECO:0000313" key="1">
    <source>
        <dbReference type="EMBL" id="KAK7890941.1"/>
    </source>
</evidence>
<dbReference type="EMBL" id="JBBPFD010000017">
    <property type="protein sequence ID" value="KAK7890941.1"/>
    <property type="molecule type" value="Genomic_DNA"/>
</dbReference>
<dbReference type="AlphaFoldDB" id="A0AAW0N5Y1"/>
<dbReference type="Proteomes" id="UP001460270">
    <property type="component" value="Unassembled WGS sequence"/>
</dbReference>
<organism evidence="1 2">
    <name type="scientific">Mugilogobius chulae</name>
    <name type="common">yellowstripe goby</name>
    <dbReference type="NCBI Taxonomy" id="88201"/>
    <lineage>
        <taxon>Eukaryota</taxon>
        <taxon>Metazoa</taxon>
        <taxon>Chordata</taxon>
        <taxon>Craniata</taxon>
        <taxon>Vertebrata</taxon>
        <taxon>Euteleostomi</taxon>
        <taxon>Actinopterygii</taxon>
        <taxon>Neopterygii</taxon>
        <taxon>Teleostei</taxon>
        <taxon>Neoteleostei</taxon>
        <taxon>Acanthomorphata</taxon>
        <taxon>Gobiaria</taxon>
        <taxon>Gobiiformes</taxon>
        <taxon>Gobioidei</taxon>
        <taxon>Gobiidae</taxon>
        <taxon>Gobionellinae</taxon>
        <taxon>Mugilogobius</taxon>
    </lineage>
</organism>
<name>A0AAW0N5Y1_9GOBI</name>